<feature type="binding site" evidence="6">
    <location>
        <begin position="23"/>
        <end position="25"/>
    </location>
    <ligand>
        <name>ATP</name>
        <dbReference type="ChEBI" id="CHEBI:30616"/>
    </ligand>
</feature>
<dbReference type="HAMAP" id="MF_02207">
    <property type="entry name" value="MreB"/>
    <property type="match status" value="1"/>
</dbReference>
<dbReference type="KEGG" id="nabu:FZC36_00955"/>
<feature type="binding site" evidence="6">
    <location>
        <begin position="216"/>
        <end position="219"/>
    </location>
    <ligand>
        <name>ATP</name>
        <dbReference type="ChEBI" id="CHEBI:30616"/>
    </ligand>
</feature>
<protein>
    <recommendedName>
        <fullName evidence="6">Cell shape-determining protein MreB</fullName>
    </recommendedName>
</protein>
<comment type="subunit">
    <text evidence="6">Forms polymers.</text>
</comment>
<keyword evidence="8" id="KW-1185">Reference proteome</keyword>
<dbReference type="GO" id="GO:0005737">
    <property type="term" value="C:cytoplasm"/>
    <property type="evidence" value="ECO:0007669"/>
    <property type="project" value="UniProtKB-SubCell"/>
</dbReference>
<dbReference type="PANTHER" id="PTHR42749">
    <property type="entry name" value="CELL SHAPE-DETERMINING PROTEIN MREB"/>
    <property type="match status" value="1"/>
</dbReference>
<feature type="binding site" evidence="6">
    <location>
        <begin position="298"/>
        <end position="301"/>
    </location>
    <ligand>
        <name>ATP</name>
        <dbReference type="ChEBI" id="CHEBI:30616"/>
    </ligand>
</feature>
<dbReference type="OrthoDB" id="9768127at2"/>
<dbReference type="PANTHER" id="PTHR42749:SF1">
    <property type="entry name" value="CELL SHAPE-DETERMINING PROTEIN MREB"/>
    <property type="match status" value="1"/>
</dbReference>
<dbReference type="NCBIfam" id="TIGR00904">
    <property type="entry name" value="mreB"/>
    <property type="match status" value="1"/>
</dbReference>
<keyword evidence="3 6" id="KW-0067">ATP-binding</keyword>
<dbReference type="CDD" id="cd10225">
    <property type="entry name" value="ASKHA_NBD_MreB-like"/>
    <property type="match status" value="1"/>
</dbReference>
<comment type="function">
    <text evidence="6">Forms membrane-associated dynamic filaments that are essential for cell shape determination. Acts by regulating cell wall synthesis and cell elongation, and thus cell shape. A feedback loop between cell geometry and MreB localization may maintain elongated cell shape by targeting cell wall growth to regions of negative cell wall curvature.</text>
</comment>
<dbReference type="GO" id="GO:0000902">
    <property type="term" value="P:cell morphogenesis"/>
    <property type="evidence" value="ECO:0007669"/>
    <property type="project" value="InterPro"/>
</dbReference>
<evidence type="ECO:0000256" key="6">
    <source>
        <dbReference type="HAMAP-Rule" id="MF_02207"/>
    </source>
</evidence>
<evidence type="ECO:0000313" key="7">
    <source>
        <dbReference type="EMBL" id="QEK39004.1"/>
    </source>
</evidence>
<comment type="similarity">
    <text evidence="5 6">Belongs to the FtsA/MreB family.</text>
</comment>
<evidence type="ECO:0000256" key="3">
    <source>
        <dbReference type="ARBA" id="ARBA00022840"/>
    </source>
</evidence>
<dbReference type="GO" id="GO:0005524">
    <property type="term" value="F:ATP binding"/>
    <property type="evidence" value="ECO:0007669"/>
    <property type="project" value="UniProtKB-KW"/>
</dbReference>
<evidence type="ECO:0000256" key="5">
    <source>
        <dbReference type="ARBA" id="ARBA00023458"/>
    </source>
</evidence>
<feature type="binding site" evidence="6">
    <location>
        <begin position="168"/>
        <end position="170"/>
    </location>
    <ligand>
        <name>ATP</name>
        <dbReference type="ChEBI" id="CHEBI:30616"/>
    </ligand>
</feature>
<name>A0A5C0UJL7_9PROT</name>
<dbReference type="InterPro" id="IPR043129">
    <property type="entry name" value="ATPase_NBD"/>
</dbReference>
<evidence type="ECO:0000256" key="2">
    <source>
        <dbReference type="ARBA" id="ARBA00022741"/>
    </source>
</evidence>
<dbReference type="Pfam" id="PF06723">
    <property type="entry name" value="MreB_Mbl"/>
    <property type="match status" value="1"/>
</dbReference>
<evidence type="ECO:0000256" key="1">
    <source>
        <dbReference type="ARBA" id="ARBA00022490"/>
    </source>
</evidence>
<dbReference type="AlphaFoldDB" id="A0A5C0UJL7"/>
<dbReference type="InterPro" id="IPR056546">
    <property type="entry name" value="MreB_MamK-like"/>
</dbReference>
<dbReference type="EMBL" id="CP043314">
    <property type="protein sequence ID" value="QEK39004.1"/>
    <property type="molecule type" value="Genomic_DNA"/>
</dbReference>
<comment type="subcellular location">
    <subcellularLocation>
        <location evidence="6">Cytoplasm</location>
    </subcellularLocation>
    <text evidence="6">Membrane-associated.</text>
</comment>
<proteinExistence type="inferred from homology"/>
<dbReference type="Proteomes" id="UP000324924">
    <property type="component" value="Chromosome"/>
</dbReference>
<reference evidence="7 8" key="1">
    <citation type="submission" date="2019-08" db="EMBL/GenBank/DDBJ databases">
        <title>Highly reduced genomes of protist endosymbionts show evolutionary convergence.</title>
        <authorList>
            <person name="George E."/>
            <person name="Husnik F."/>
            <person name="Tashyreva D."/>
            <person name="Prokopchuk G."/>
            <person name="Horak A."/>
            <person name="Kwong W.K."/>
            <person name="Lukes J."/>
            <person name="Keeling P.J."/>
        </authorList>
    </citation>
    <scope>NUCLEOTIDE SEQUENCE [LARGE SCALE GENOMIC DNA]</scope>
    <source>
        <strain evidence="7">1604HC</strain>
    </source>
</reference>
<gene>
    <name evidence="6" type="primary">mreB</name>
    <name evidence="7" type="ORF">FZC36_00955</name>
</gene>
<organism evidence="7 8">
    <name type="scientific">Candidatus Nesciobacter abundans</name>
    <dbReference type="NCBI Taxonomy" id="2601668"/>
    <lineage>
        <taxon>Bacteria</taxon>
        <taxon>Pseudomonadati</taxon>
        <taxon>Pseudomonadota</taxon>
        <taxon>Alphaproteobacteria</taxon>
        <taxon>Holosporales</taxon>
        <taxon>Holosporaceae</taxon>
        <taxon>Candidatus Nesciobacter</taxon>
    </lineage>
</organism>
<accession>A0A5C0UJL7</accession>
<sequence length="347" mass="36983">MIRKFFSKFINKMSKSLAIDLGTANTLILTHDGKLINEPSVVAIQENNGSKKVLCVGSEAKKMLGRTPENTYAIRPMRDGVISDFIIAEEMIKHFMRLANSDKGLINPKVIIGVPAGATIVERRAIQDAAKSAGARYVQLVKEPMAAAIGAGLPVSDPMGSMVVDIGGGTTEIAILSLGGIVIAESCRVGGDRMDSAIAEYVKNEFQISIGESTAELIKTRIGAATLPPGAEDKSFIINGFDRVSGAPKRIEIKSSDVVKSIETPLIEICSRIKAVLDQAPPELASDIAESGICLSGGGALIKNIDVFFNSRLGLKFFPADDALMCVVKGAAKILYEMDDLKLESEQ</sequence>
<dbReference type="SUPFAM" id="SSF53067">
    <property type="entry name" value="Actin-like ATPase domain"/>
    <property type="match status" value="2"/>
</dbReference>
<dbReference type="Gene3D" id="3.30.420.40">
    <property type="match status" value="3"/>
</dbReference>
<keyword evidence="1 6" id="KW-0963">Cytoplasm</keyword>
<dbReference type="PRINTS" id="PR01652">
    <property type="entry name" value="SHAPEPROTEIN"/>
</dbReference>
<keyword evidence="2 6" id="KW-0547">Nucleotide-binding</keyword>
<evidence type="ECO:0000256" key="4">
    <source>
        <dbReference type="ARBA" id="ARBA00022960"/>
    </source>
</evidence>
<dbReference type="InterPro" id="IPR004753">
    <property type="entry name" value="MreB"/>
</dbReference>
<evidence type="ECO:0000313" key="8">
    <source>
        <dbReference type="Proteomes" id="UP000324924"/>
    </source>
</evidence>
<dbReference type="NCBIfam" id="NF010539">
    <property type="entry name" value="PRK13927.1"/>
    <property type="match status" value="1"/>
</dbReference>
<dbReference type="GO" id="GO:0008360">
    <property type="term" value="P:regulation of cell shape"/>
    <property type="evidence" value="ECO:0007669"/>
    <property type="project" value="UniProtKB-UniRule"/>
</dbReference>
<keyword evidence="4 6" id="KW-0133">Cell shape</keyword>